<organism evidence="15 16">
    <name type="scientific">Saccoglossus kowalevskii</name>
    <name type="common">Acorn worm</name>
    <dbReference type="NCBI Taxonomy" id="10224"/>
    <lineage>
        <taxon>Eukaryota</taxon>
        <taxon>Metazoa</taxon>
        <taxon>Hemichordata</taxon>
        <taxon>Enteropneusta</taxon>
        <taxon>Harrimaniidae</taxon>
        <taxon>Saccoglossus</taxon>
    </lineage>
</organism>
<feature type="transmembrane region" description="Helical" evidence="12">
    <location>
        <begin position="734"/>
        <end position="754"/>
    </location>
</feature>
<feature type="chain" id="PRO_5046215769" evidence="13">
    <location>
        <begin position="22"/>
        <end position="1037"/>
    </location>
</feature>
<keyword evidence="10" id="KW-0807">Transducer</keyword>
<reference evidence="16" key="1">
    <citation type="submission" date="2025-08" db="UniProtKB">
        <authorList>
            <consortium name="RefSeq"/>
        </authorList>
    </citation>
    <scope>IDENTIFICATION</scope>
    <source>
        <tissue evidence="16">Testes</tissue>
    </source>
</reference>
<evidence type="ECO:0000256" key="7">
    <source>
        <dbReference type="ARBA" id="ARBA00023040"/>
    </source>
</evidence>
<dbReference type="PRINTS" id="PR00373">
    <property type="entry name" value="GLYCHORMONER"/>
</dbReference>
<dbReference type="InterPro" id="IPR001611">
    <property type="entry name" value="Leu-rich_rpt"/>
</dbReference>
<evidence type="ECO:0000256" key="2">
    <source>
        <dbReference type="ARBA" id="ARBA00022475"/>
    </source>
</evidence>
<feature type="compositionally biased region" description="Basic and acidic residues" evidence="11">
    <location>
        <begin position="984"/>
        <end position="997"/>
    </location>
</feature>
<accession>A0ABM0GX23</accession>
<proteinExistence type="predicted"/>
<evidence type="ECO:0000259" key="14">
    <source>
        <dbReference type="PROSITE" id="PS50262"/>
    </source>
</evidence>
<dbReference type="PROSITE" id="PS50262">
    <property type="entry name" value="G_PROTEIN_RECEP_F1_2"/>
    <property type="match status" value="1"/>
</dbReference>
<feature type="transmembrane region" description="Helical" evidence="12">
    <location>
        <begin position="526"/>
        <end position="548"/>
    </location>
</feature>
<dbReference type="InterPro" id="IPR000276">
    <property type="entry name" value="GPCR_Rhodpsn"/>
</dbReference>
<evidence type="ECO:0000256" key="10">
    <source>
        <dbReference type="ARBA" id="ARBA00023224"/>
    </source>
</evidence>
<evidence type="ECO:0000256" key="1">
    <source>
        <dbReference type="ARBA" id="ARBA00004651"/>
    </source>
</evidence>
<dbReference type="InterPro" id="IPR032675">
    <property type="entry name" value="LRR_dom_sf"/>
</dbReference>
<keyword evidence="9" id="KW-0675">Receptor</keyword>
<evidence type="ECO:0000313" key="16">
    <source>
        <dbReference type="RefSeq" id="XP_002739238.1"/>
    </source>
</evidence>
<dbReference type="Pfam" id="PF00001">
    <property type="entry name" value="7tm_1"/>
    <property type="match status" value="1"/>
</dbReference>
<feature type="region of interest" description="Disordered" evidence="11">
    <location>
        <begin position="877"/>
        <end position="919"/>
    </location>
</feature>
<feature type="compositionally biased region" description="Basic and acidic residues" evidence="11">
    <location>
        <begin position="886"/>
        <end position="903"/>
    </location>
</feature>
<keyword evidence="15" id="KW-1185">Reference proteome</keyword>
<dbReference type="PRINTS" id="PR00237">
    <property type="entry name" value="GPCRRHODOPSN"/>
</dbReference>
<protein>
    <submittedName>
        <fullName evidence="16">Lutropin-choriogonadotropic hormone receptor-like</fullName>
    </submittedName>
</protein>
<dbReference type="SUPFAM" id="SSF81321">
    <property type="entry name" value="Family A G protein-coupled receptor-like"/>
    <property type="match status" value="1"/>
</dbReference>
<dbReference type="PROSITE" id="PS00237">
    <property type="entry name" value="G_PROTEIN_RECEP_F1_1"/>
    <property type="match status" value="1"/>
</dbReference>
<feature type="region of interest" description="Disordered" evidence="11">
    <location>
        <begin position="375"/>
        <end position="405"/>
    </location>
</feature>
<gene>
    <name evidence="16" type="primary">LOC100377796</name>
</gene>
<evidence type="ECO:0000256" key="13">
    <source>
        <dbReference type="SAM" id="SignalP"/>
    </source>
</evidence>
<feature type="signal peptide" evidence="13">
    <location>
        <begin position="1"/>
        <end position="21"/>
    </location>
</feature>
<keyword evidence="4 12" id="KW-0812">Transmembrane</keyword>
<dbReference type="InterPro" id="IPR002131">
    <property type="entry name" value="Gphrmn_rcpt_fam"/>
</dbReference>
<dbReference type="InterPro" id="IPR026906">
    <property type="entry name" value="LRR_5"/>
</dbReference>
<feature type="compositionally biased region" description="Polar residues" evidence="11">
    <location>
        <begin position="904"/>
        <end position="916"/>
    </location>
</feature>
<evidence type="ECO:0000256" key="8">
    <source>
        <dbReference type="ARBA" id="ARBA00023136"/>
    </source>
</evidence>
<keyword evidence="2" id="KW-1003">Cell membrane</keyword>
<dbReference type="CDD" id="cd15136">
    <property type="entry name" value="7tmA_Glyco_hormone_R"/>
    <property type="match status" value="1"/>
</dbReference>
<feature type="domain" description="G-protein coupled receptors family 1 profile" evidence="14">
    <location>
        <begin position="502"/>
        <end position="751"/>
    </location>
</feature>
<keyword evidence="8 12" id="KW-0472">Membrane</keyword>
<evidence type="ECO:0000256" key="9">
    <source>
        <dbReference type="ARBA" id="ARBA00023170"/>
    </source>
</evidence>
<evidence type="ECO:0000256" key="3">
    <source>
        <dbReference type="ARBA" id="ARBA00022614"/>
    </source>
</evidence>
<keyword evidence="7" id="KW-0297">G-protein coupled receptor</keyword>
<dbReference type="PANTHER" id="PTHR24372">
    <property type="entry name" value="GLYCOPROTEIN HORMONE RECEPTOR"/>
    <property type="match status" value="1"/>
</dbReference>
<evidence type="ECO:0000256" key="11">
    <source>
        <dbReference type="SAM" id="MobiDB-lite"/>
    </source>
</evidence>
<evidence type="ECO:0000256" key="6">
    <source>
        <dbReference type="ARBA" id="ARBA00022989"/>
    </source>
</evidence>
<comment type="subcellular location">
    <subcellularLocation>
        <location evidence="1">Cell membrane</location>
        <topology evidence="1">Multi-pass membrane protein</topology>
    </subcellularLocation>
</comment>
<sequence length="1037" mass="114894">MKPSIVLECCVLVIALIVAAATSTEMTTDLPGVTSPESSTGEPLHLPSADLIFDVCSNVSQLCSCTNGAKLNVRCRGVPVLDIQSLGIPTETQILTIIDGKGEILKADSFSGLTVLEHLKLTDWRGLIEIEAGAFDGLPNLWYLELLQLTSLLYIGPGVIADFPSLKDIWIHESGLRRVPDFSNFSTSESSIDIYLGHNSIEVLPPYSFFGVEVAIGKLSVISNNIYQVDESAFGGLTVVEIDLSYNPLTHLKPDAFSGTNELRTLKLSASEMTFLPTNGLKFIQNLYIEETYSFKIFPPVFEFQRIKKARLTYFTHCCAFSYPTEDNYINAEKYGISEDSRNISTCPPTPMTPVVTPTQKESSLSLFFSEMLSNTRKRRSNRPRRSDEAEWGETIPTPAPSDCDDPFDPLCSNPEIDILVPMSNRPTVKPPLTKSIWIPEILNPNESYIHIGDKCGELVPKDYSLVDCKPEANPFNPCGDVLNYIILKILIWFVSLTALLGNFIVLVVLLSYISKITVTKFLMCNLAFADFLQGVYLLVTGIVDVVARGQYYNYAIDWQWGAGCKSIGFISIFATCVSVFTLTTITMERWYAIIHAMHLNKRLHMKMAAKIMLVGWVFSLSMACLPLFGVSDYSVTSMCLPMDATGALDLVYILTLCTIITLAFLLVVGCYVKMYHTVRSPESCSLAHKKDATVAKRMGILVFTDFACVVPIMVFAFTAALAKPLIGVEEAKILLVIFYPINSCTNPFLYAICTKAFRRDLFMMLTKHGFCEKRAMKYKGTYSSGGRSMSHSVNQAPTGTSTCHRPSSSSLMTQCMVDWHYNGNEWHNSRSSLNSNCTPQTTPKGAPRNLHLIQTPEEDEDARLLSNGMAITLARGSVSSCGSSKSKESLSRKLSKVPERQESSSAEQPSETTKLNPCEEIWRKREALENAIAPIAEEEKITFDNEYENVETIEAIATASTHSSDSNNESETVKSQKGGLPLDKSEQIRKDSRTDSGIHSTITTPDVVDNIDTRHFPNTTSLQLQLLDSISDETRL</sequence>
<feature type="transmembrane region" description="Helical" evidence="12">
    <location>
        <begin position="568"/>
        <end position="588"/>
    </location>
</feature>
<dbReference type="RefSeq" id="XP_002739238.1">
    <property type="nucleotide sequence ID" value="XM_002739192.1"/>
</dbReference>
<dbReference type="PANTHER" id="PTHR24372:SF74">
    <property type="entry name" value="LP13728P"/>
    <property type="match status" value="1"/>
</dbReference>
<feature type="transmembrane region" description="Helical" evidence="12">
    <location>
        <begin position="699"/>
        <end position="722"/>
    </location>
</feature>
<dbReference type="Gene3D" id="1.20.1070.10">
    <property type="entry name" value="Rhodopsin 7-helix transmembrane proteins"/>
    <property type="match status" value="1"/>
</dbReference>
<keyword evidence="6 12" id="KW-1133">Transmembrane helix</keyword>
<dbReference type="Gene3D" id="3.80.10.10">
    <property type="entry name" value="Ribonuclease Inhibitor"/>
    <property type="match status" value="1"/>
</dbReference>
<evidence type="ECO:0000313" key="15">
    <source>
        <dbReference type="Proteomes" id="UP000694865"/>
    </source>
</evidence>
<feature type="transmembrane region" description="Helical" evidence="12">
    <location>
        <begin position="651"/>
        <end position="673"/>
    </location>
</feature>
<feature type="transmembrane region" description="Helical" evidence="12">
    <location>
        <begin position="609"/>
        <end position="631"/>
    </location>
</feature>
<evidence type="ECO:0000256" key="5">
    <source>
        <dbReference type="ARBA" id="ARBA00022737"/>
    </source>
</evidence>
<feature type="transmembrane region" description="Helical" evidence="12">
    <location>
        <begin position="490"/>
        <end position="514"/>
    </location>
</feature>
<dbReference type="Proteomes" id="UP000694865">
    <property type="component" value="Unplaced"/>
</dbReference>
<dbReference type="Pfam" id="PF13306">
    <property type="entry name" value="LRR_5"/>
    <property type="match status" value="1"/>
</dbReference>
<name>A0ABM0GX23_SACKO</name>
<keyword evidence="5" id="KW-0677">Repeat</keyword>
<keyword evidence="3" id="KW-0433">Leucine-rich repeat</keyword>
<dbReference type="InterPro" id="IPR017452">
    <property type="entry name" value="GPCR_Rhodpsn_7TM"/>
</dbReference>
<dbReference type="GeneID" id="100377796"/>
<dbReference type="SUPFAM" id="SSF52058">
    <property type="entry name" value="L domain-like"/>
    <property type="match status" value="1"/>
</dbReference>
<dbReference type="Pfam" id="PF13855">
    <property type="entry name" value="LRR_8"/>
    <property type="match status" value="1"/>
</dbReference>
<evidence type="ECO:0000256" key="12">
    <source>
        <dbReference type="SAM" id="Phobius"/>
    </source>
</evidence>
<keyword evidence="13" id="KW-0732">Signal</keyword>
<feature type="region of interest" description="Disordered" evidence="11">
    <location>
        <begin position="960"/>
        <end position="1005"/>
    </location>
</feature>
<evidence type="ECO:0000256" key="4">
    <source>
        <dbReference type="ARBA" id="ARBA00022692"/>
    </source>
</evidence>
<feature type="compositionally biased region" description="Polar residues" evidence="11">
    <location>
        <begin position="960"/>
        <end position="976"/>
    </location>
</feature>